<accession>A0A917DX16</accession>
<keyword evidence="1" id="KW-0732">Signal</keyword>
<evidence type="ECO:0000313" key="3">
    <source>
        <dbReference type="Proteomes" id="UP000612349"/>
    </source>
</evidence>
<dbReference type="AlphaFoldDB" id="A0A917DX16"/>
<proteinExistence type="predicted"/>
<sequence>MQPVNRTSPNLPRPLIAGVAGMVCLAAYSPVSAQSAPTGALPDPAARQAAGLQPAGALALDFDVTATDRSAGLRPLADGPELTVAGLGGGRKKAGKLAQLLVNWEF</sequence>
<dbReference type="EMBL" id="BMIP01000008">
    <property type="protein sequence ID" value="GGD79752.1"/>
    <property type="molecule type" value="Genomic_DNA"/>
</dbReference>
<reference evidence="2" key="1">
    <citation type="journal article" date="2014" name="Int. J. Syst. Evol. Microbiol.">
        <title>Complete genome sequence of Corynebacterium casei LMG S-19264T (=DSM 44701T), isolated from a smear-ripened cheese.</title>
        <authorList>
            <consortium name="US DOE Joint Genome Institute (JGI-PGF)"/>
            <person name="Walter F."/>
            <person name="Albersmeier A."/>
            <person name="Kalinowski J."/>
            <person name="Ruckert C."/>
        </authorList>
    </citation>
    <scope>NUCLEOTIDE SEQUENCE</scope>
    <source>
        <strain evidence="2">CGMCC 1.15360</strain>
    </source>
</reference>
<organism evidence="2 3">
    <name type="scientific">Croceicoccus mobilis</name>
    <dbReference type="NCBI Taxonomy" id="1703339"/>
    <lineage>
        <taxon>Bacteria</taxon>
        <taxon>Pseudomonadati</taxon>
        <taxon>Pseudomonadota</taxon>
        <taxon>Alphaproteobacteria</taxon>
        <taxon>Sphingomonadales</taxon>
        <taxon>Erythrobacteraceae</taxon>
        <taxon>Croceicoccus</taxon>
    </lineage>
</organism>
<protein>
    <submittedName>
        <fullName evidence="2">Uncharacterized protein</fullName>
    </submittedName>
</protein>
<evidence type="ECO:0000256" key="1">
    <source>
        <dbReference type="SAM" id="SignalP"/>
    </source>
</evidence>
<comment type="caution">
    <text evidence="2">The sequence shown here is derived from an EMBL/GenBank/DDBJ whole genome shotgun (WGS) entry which is preliminary data.</text>
</comment>
<keyword evidence="3" id="KW-1185">Reference proteome</keyword>
<evidence type="ECO:0000313" key="2">
    <source>
        <dbReference type="EMBL" id="GGD79752.1"/>
    </source>
</evidence>
<feature type="chain" id="PRO_5037472629" evidence="1">
    <location>
        <begin position="34"/>
        <end position="106"/>
    </location>
</feature>
<feature type="signal peptide" evidence="1">
    <location>
        <begin position="1"/>
        <end position="33"/>
    </location>
</feature>
<reference evidence="2" key="2">
    <citation type="submission" date="2020-09" db="EMBL/GenBank/DDBJ databases">
        <authorList>
            <person name="Sun Q."/>
            <person name="Zhou Y."/>
        </authorList>
    </citation>
    <scope>NUCLEOTIDE SEQUENCE</scope>
    <source>
        <strain evidence="2">CGMCC 1.15360</strain>
    </source>
</reference>
<dbReference type="Proteomes" id="UP000612349">
    <property type="component" value="Unassembled WGS sequence"/>
</dbReference>
<dbReference type="RefSeq" id="WP_156521957.1">
    <property type="nucleotide sequence ID" value="NZ_BMIP01000008.1"/>
</dbReference>
<gene>
    <name evidence="2" type="ORF">GCM10010990_32110</name>
</gene>
<name>A0A917DX16_9SPHN</name>